<dbReference type="SUPFAM" id="SSF52540">
    <property type="entry name" value="P-loop containing nucleoside triphosphate hydrolases"/>
    <property type="match status" value="1"/>
</dbReference>
<dbReference type="RefSeq" id="YP_223957.1">
    <property type="nucleotide sequence ID" value="NC_006938.1"/>
</dbReference>
<evidence type="ECO:0000313" key="3">
    <source>
        <dbReference type="Proteomes" id="UP000000993"/>
    </source>
</evidence>
<evidence type="ECO:0000313" key="2">
    <source>
        <dbReference type="EMBL" id="AAT69509.1"/>
    </source>
</evidence>
<dbReference type="Pfam" id="PF19263">
    <property type="entry name" value="DUF5906"/>
    <property type="match status" value="1"/>
</dbReference>
<accession>Q5DN72</accession>
<dbReference type="Gene3D" id="3.40.50.300">
    <property type="entry name" value="P-loop containing nucleotide triphosphate hydrolases"/>
    <property type="match status" value="1"/>
</dbReference>
<reference evidence="2 3" key="1">
    <citation type="journal article" date="2005" name="Appl. Environ. Microbiol.">
        <title>Genomic analysis of bacteriophage PhiJL001: insights into its interaction with a sponge-associated alpha-proteobacterium.</title>
        <authorList>
            <person name="Lohr J.E."/>
            <person name="Chen F."/>
            <person name="Hill R.T."/>
        </authorList>
    </citation>
    <scope>NUCLEOTIDE SEQUENCE</scope>
</reference>
<protein>
    <submittedName>
        <fullName evidence="2">Gp33</fullName>
    </submittedName>
</protein>
<gene>
    <name evidence="2" type="ORF">JL001p33</name>
</gene>
<dbReference type="InterPro" id="IPR045455">
    <property type="entry name" value="NrS-1_pol-like_helicase"/>
</dbReference>
<evidence type="ECO:0000259" key="1">
    <source>
        <dbReference type="Pfam" id="PF19263"/>
    </source>
</evidence>
<proteinExistence type="predicted"/>
<dbReference type="Gene3D" id="3.30.70.1790">
    <property type="entry name" value="RepB DNA-primase, N-terminal domain"/>
    <property type="match status" value="1"/>
</dbReference>
<dbReference type="InterPro" id="IPR027417">
    <property type="entry name" value="P-loop_NTPase"/>
</dbReference>
<sequence length="747" mass="84971">MSIVPNGRITTTTFRPQHERMLSDWLESRAGHENIYFQVNDTGEKSITKKPTKADIVAADWVHVDVDPSADPSLFDAERKRILKKLKGHSPAPTLIIDSGNGYQAFWKLAEPVRVTSPSEEAWADFERYNRQLETDLGGDHCFNVDRIMRLPGTINVPNKKKRTQGRTERLAKLVHKADQSVELSLFPQAPLLDGGDQGDVGRARVQLSGNLPRLSEIDDLDQHGEVPQYVKMLCVQGLDPDNPDRYPSRSECFWFVLCELVRCEIPDDVIASIMMDPDFLISGHVLDQRNSNGYMVRQLQRAHECAINPALPSLNDNHFVTMVGGKIKVGYEAEDGEISFMDPGSFEKFYSNQRVEIGQTKEGMPITQKLGKWWMEHKDRRSYKDGIVFSPSGEAPPQAYNLWKGFACQAVAGSAHERWLEHVFENVCNGNDEHYKYTIGWAARLVQNPATQSETALVMRGKEGTGKNTFVGTLGSFFPRHYFESSSSGQFLGNFNAHLRDKVLVHANEAFFAGDKKHEATLKMIVTEEMMPIEAKGVDITRCPNYLHVVMSSNSDWVVPAGPDSRRFMVLDVSDKRLQDSSYFAKIKNELNNGGRENLLRFLMDYDLSDYNVRRVPITEALLDQRMRTMPKLGQWWMARLDRGYVINPEDGWSRELEVEHVWHSYVKDMQDQSEHYRATRIELGKFLSRACPGIQRKRVQTGGGGKRPVYHLPTLEECRDQFDDVMGGPFEWSATEADVQDDIPF</sequence>
<dbReference type="Proteomes" id="UP000000993">
    <property type="component" value="Segment"/>
</dbReference>
<feature type="domain" description="NrS-1 polymerase-like helicase" evidence="1">
    <location>
        <begin position="460"/>
        <end position="568"/>
    </location>
</feature>
<dbReference type="EMBL" id="AY576273">
    <property type="protein sequence ID" value="AAT69509.1"/>
    <property type="molecule type" value="Genomic_DNA"/>
</dbReference>
<dbReference type="KEGG" id="vg:3342389"/>
<keyword evidence="3" id="KW-1185">Reference proteome</keyword>
<name>Q5DN72_9CAUD</name>
<dbReference type="GeneID" id="3342389"/>
<organism evidence="2 3">
    <name type="scientific">Alphaproteobacteria phage PhiJL001</name>
    <dbReference type="NCBI Taxonomy" id="2681607"/>
    <lineage>
        <taxon>Viruses</taxon>
        <taxon>Duplodnaviria</taxon>
        <taxon>Heunggongvirae</taxon>
        <taxon>Uroviricota</taxon>
        <taxon>Caudoviricetes</taxon>
        <taxon>Mesyanzhinovviridae</taxon>
        <taxon>Keylargovirus</taxon>
        <taxon>Keylargovirus JL001</taxon>
    </lineage>
</organism>